<sequence length="45" mass="4954">MKKFIALILLIALSFTSLPLAYADFANGTLVQTEAGFKPIEQIRV</sequence>
<dbReference type="Proteomes" id="UP000029453">
    <property type="component" value="Unassembled WGS sequence"/>
</dbReference>
<organism evidence="2 3">
    <name type="scientific">Paenibacillus popilliae ATCC 14706</name>
    <dbReference type="NCBI Taxonomy" id="1212764"/>
    <lineage>
        <taxon>Bacteria</taxon>
        <taxon>Bacillati</taxon>
        <taxon>Bacillota</taxon>
        <taxon>Bacilli</taxon>
        <taxon>Bacillales</taxon>
        <taxon>Paenibacillaceae</taxon>
        <taxon>Paenibacillus</taxon>
    </lineage>
</organism>
<reference evidence="2 3" key="1">
    <citation type="submission" date="2012-10" db="EMBL/GenBank/DDBJ databases">
        <title>Draft Genome Sequence of Paenibacillus popilliae ATCC 14706T.</title>
        <authorList>
            <person name="Iiyama K."/>
            <person name="Mori K."/>
            <person name="Mon H."/>
            <person name="Chieda Y."/>
            <person name="Lee J.M."/>
            <person name="Kusakabe T."/>
            <person name="Tashiro K."/>
            <person name="Asano S."/>
            <person name="Yasunaga-Aoki C."/>
            <person name="Shimizu S."/>
        </authorList>
    </citation>
    <scope>NUCLEOTIDE SEQUENCE [LARGE SCALE GENOMIC DNA]</scope>
    <source>
        <strain evidence="2 3">ATCC 14706</strain>
    </source>
</reference>
<gene>
    <name evidence="2" type="ORF">PPOP_3705</name>
</gene>
<feature type="non-terminal residue" evidence="2">
    <location>
        <position position="45"/>
    </location>
</feature>
<name>M9LRV5_PAEPP</name>
<dbReference type="EMBL" id="BALG01000419">
    <property type="protein sequence ID" value="GAC44301.1"/>
    <property type="molecule type" value="Genomic_DNA"/>
</dbReference>
<feature type="signal peptide" evidence="1">
    <location>
        <begin position="1"/>
        <end position="21"/>
    </location>
</feature>
<dbReference type="AlphaFoldDB" id="M9LRV5"/>
<evidence type="ECO:0000313" key="3">
    <source>
        <dbReference type="Proteomes" id="UP000029453"/>
    </source>
</evidence>
<proteinExistence type="predicted"/>
<feature type="chain" id="PRO_5039185154" evidence="1">
    <location>
        <begin position="22"/>
        <end position="45"/>
    </location>
</feature>
<keyword evidence="1" id="KW-0732">Signal</keyword>
<comment type="caution">
    <text evidence="2">The sequence shown here is derived from an EMBL/GenBank/DDBJ whole genome shotgun (WGS) entry which is preliminary data.</text>
</comment>
<protein>
    <submittedName>
        <fullName evidence="2">Uncharacterized protein</fullName>
    </submittedName>
</protein>
<evidence type="ECO:0000256" key="1">
    <source>
        <dbReference type="SAM" id="SignalP"/>
    </source>
</evidence>
<keyword evidence="3" id="KW-1185">Reference proteome</keyword>
<accession>M9LRV5</accession>
<evidence type="ECO:0000313" key="2">
    <source>
        <dbReference type="EMBL" id="GAC44301.1"/>
    </source>
</evidence>